<evidence type="ECO:0000313" key="1">
    <source>
        <dbReference type="EMBL" id="KZT44688.1"/>
    </source>
</evidence>
<evidence type="ECO:0000313" key="2">
    <source>
        <dbReference type="Proteomes" id="UP000076842"/>
    </source>
</evidence>
<dbReference type="InParanoid" id="A0A166JG50"/>
<name>A0A166JG50_9BASI</name>
<sequence length="311" mass="35354">MDDDYGYDADFGGLPDMDTLRDLFHTRPPPPDDGGLLDQLMDDFGGSPHSSQDEEANFAMHCPFEHLLENHRFTPLLPLEVSASQEEPLRRVRILFCDIRDMALPMAFLHHPVFSRWHTSWDLPHGPDPPIDYSLVVLQYKGSEIGYAHLVEPGAQHGSGEISVNLFAAQLHEHIDLPQEHFELLELLVHYASIHAHPSDIPVPPSEKRYIRSVIISTSHVWQYGTGACFWPYPRGGPNVQSFEEANRHDERDCLYLWMRQGGTEDRALECGLLGDHVAELPLWGMQIPRIRSVSVYGETVNTRQSQHIIT</sequence>
<protein>
    <submittedName>
        <fullName evidence="1">Uncharacterized protein</fullName>
    </submittedName>
</protein>
<dbReference type="EMBL" id="KV424402">
    <property type="protein sequence ID" value="KZT44688.1"/>
    <property type="molecule type" value="Genomic_DNA"/>
</dbReference>
<keyword evidence="2" id="KW-1185">Reference proteome</keyword>
<dbReference type="AlphaFoldDB" id="A0A166JG50"/>
<accession>A0A166JG50</accession>
<organism evidence="1 2">
    <name type="scientific">Calocera cornea HHB12733</name>
    <dbReference type="NCBI Taxonomy" id="1353952"/>
    <lineage>
        <taxon>Eukaryota</taxon>
        <taxon>Fungi</taxon>
        <taxon>Dikarya</taxon>
        <taxon>Basidiomycota</taxon>
        <taxon>Agaricomycotina</taxon>
        <taxon>Dacrymycetes</taxon>
        <taxon>Dacrymycetales</taxon>
        <taxon>Dacrymycetaceae</taxon>
        <taxon>Calocera</taxon>
    </lineage>
</organism>
<dbReference type="Proteomes" id="UP000076842">
    <property type="component" value="Unassembled WGS sequence"/>
</dbReference>
<gene>
    <name evidence="1" type="ORF">CALCODRAFT_513644</name>
</gene>
<proteinExistence type="predicted"/>
<feature type="non-terminal residue" evidence="1">
    <location>
        <position position="311"/>
    </location>
</feature>
<reference evidence="1 2" key="1">
    <citation type="journal article" date="2016" name="Mol. Biol. Evol.">
        <title>Comparative Genomics of Early-Diverging Mushroom-Forming Fungi Provides Insights into the Origins of Lignocellulose Decay Capabilities.</title>
        <authorList>
            <person name="Nagy L.G."/>
            <person name="Riley R."/>
            <person name="Tritt A."/>
            <person name="Adam C."/>
            <person name="Daum C."/>
            <person name="Floudas D."/>
            <person name="Sun H."/>
            <person name="Yadav J.S."/>
            <person name="Pangilinan J."/>
            <person name="Larsson K.H."/>
            <person name="Matsuura K."/>
            <person name="Barry K."/>
            <person name="Labutti K."/>
            <person name="Kuo R."/>
            <person name="Ohm R.A."/>
            <person name="Bhattacharya S.S."/>
            <person name="Shirouzu T."/>
            <person name="Yoshinaga Y."/>
            <person name="Martin F.M."/>
            <person name="Grigoriev I.V."/>
            <person name="Hibbett D.S."/>
        </authorList>
    </citation>
    <scope>NUCLEOTIDE SEQUENCE [LARGE SCALE GENOMIC DNA]</scope>
    <source>
        <strain evidence="1 2">HHB12733</strain>
    </source>
</reference>